<dbReference type="PANTHER" id="PTHR38542:SF2">
    <property type="entry name" value="REPLICATION FACTOR A C-TERMINAL DOMAIN-CONTAINING PROTEIN"/>
    <property type="match status" value="1"/>
</dbReference>
<sequence>MASAFGWYGPLIDLHSASSLIGDFVQLLVFVHRSFLVQCKSSKGGHIMRTDIQVGDETTPYFGVSLWQKDMASKIAADFKIAKYGDIVEARTVQWSSMLCLIHPYESLISRGVEELITGCSLVGTTTKVKLRKVIKWVQQSRSSICNIKLPSNQKIECLPKNWKVLEERTPLDCFSLLEVSQLTTSCKAIVCASIGEMIPQLNARTIGDTETEKIFLSMRVYKSEYNNLVEDLLCIGCQLCGSPLDSECEQNAIPLICSKSSSRLHSLYVWDESDYMPILVKNKAAEILFGNIKAEKVYSSYKVQMVNPKLGPSHKCKDKDQDARLANNPRLSGEGCSSASGLDADKSLTMEEQHLRVKKLNFYGVWLLILKMLLKQGKNSPLKFEVVVDPSLNIENGVGGPLLCIGDLLSDVGEEGGTAVSDTRRHEPLPSDLSNATSIPDLTKLFQENYEHLNSSLSGTDHSWTSLTLKLCTALETANQLIQTTNINAASLLDKVGELQKIVKRGDSAIAAARAVYVAPEKGSGALIDNEGFKNSRS</sequence>
<evidence type="ECO:0000313" key="2">
    <source>
        <dbReference type="Proteomes" id="UP000188354"/>
    </source>
</evidence>
<dbReference type="AlphaFoldDB" id="A0A4P1R5M5"/>
<proteinExistence type="predicted"/>
<keyword evidence="2" id="KW-1185">Reference proteome</keyword>
<accession>A0A4P1R5M5</accession>
<dbReference type="PANTHER" id="PTHR38542">
    <property type="entry name" value="OS04G0450500 PROTEIN"/>
    <property type="match status" value="1"/>
</dbReference>
<name>A0A4P1R5M5_LUPAN</name>
<organism evidence="1 2">
    <name type="scientific">Lupinus angustifolius</name>
    <name type="common">Narrow-leaved blue lupine</name>
    <dbReference type="NCBI Taxonomy" id="3871"/>
    <lineage>
        <taxon>Eukaryota</taxon>
        <taxon>Viridiplantae</taxon>
        <taxon>Streptophyta</taxon>
        <taxon>Embryophyta</taxon>
        <taxon>Tracheophyta</taxon>
        <taxon>Spermatophyta</taxon>
        <taxon>Magnoliopsida</taxon>
        <taxon>eudicotyledons</taxon>
        <taxon>Gunneridae</taxon>
        <taxon>Pentapetalae</taxon>
        <taxon>rosids</taxon>
        <taxon>fabids</taxon>
        <taxon>Fabales</taxon>
        <taxon>Fabaceae</taxon>
        <taxon>Papilionoideae</taxon>
        <taxon>50 kb inversion clade</taxon>
        <taxon>genistoids sensu lato</taxon>
        <taxon>core genistoids</taxon>
        <taxon>Genisteae</taxon>
        <taxon>Lupinus</taxon>
    </lineage>
</organism>
<dbReference type="Proteomes" id="UP000188354">
    <property type="component" value="Chromosome LG11"/>
</dbReference>
<dbReference type="STRING" id="3871.A0A4P1R5M5"/>
<dbReference type="Gramene" id="OIW02422">
    <property type="protein sequence ID" value="OIW02422"/>
    <property type="gene ID" value="TanjilG_05015"/>
</dbReference>
<reference evidence="1 2" key="1">
    <citation type="journal article" date="2017" name="Plant Biotechnol. J.">
        <title>A comprehensive draft genome sequence for lupin (Lupinus angustifolius), an emerging health food: insights into plant-microbe interactions and legume evolution.</title>
        <authorList>
            <person name="Hane J.K."/>
            <person name="Ming Y."/>
            <person name="Kamphuis L.G."/>
            <person name="Nelson M.N."/>
            <person name="Garg G."/>
            <person name="Atkins C.A."/>
            <person name="Bayer P.E."/>
            <person name="Bravo A."/>
            <person name="Bringans S."/>
            <person name="Cannon S."/>
            <person name="Edwards D."/>
            <person name="Foley R."/>
            <person name="Gao L.L."/>
            <person name="Harrison M.J."/>
            <person name="Huang W."/>
            <person name="Hurgobin B."/>
            <person name="Li S."/>
            <person name="Liu C.W."/>
            <person name="McGrath A."/>
            <person name="Morahan G."/>
            <person name="Murray J."/>
            <person name="Weller J."/>
            <person name="Jian J."/>
            <person name="Singh K.B."/>
        </authorList>
    </citation>
    <scope>NUCLEOTIDE SEQUENCE [LARGE SCALE GENOMIC DNA]</scope>
    <source>
        <strain evidence="2">cv. Tanjil</strain>
        <tissue evidence="1">Whole plant</tissue>
    </source>
</reference>
<gene>
    <name evidence="1" type="ORF">TanjilG_05015</name>
</gene>
<dbReference type="EMBL" id="CM007371">
    <property type="protein sequence ID" value="OIW02422.1"/>
    <property type="molecule type" value="Genomic_DNA"/>
</dbReference>
<protein>
    <submittedName>
        <fullName evidence="1">Uncharacterized protein</fullName>
    </submittedName>
</protein>
<evidence type="ECO:0000313" key="1">
    <source>
        <dbReference type="EMBL" id="OIW02422.1"/>
    </source>
</evidence>